<evidence type="ECO:0000256" key="1">
    <source>
        <dbReference type="SAM" id="MobiDB-lite"/>
    </source>
</evidence>
<dbReference type="Proteomes" id="UP000001075">
    <property type="component" value="Unassembled WGS sequence"/>
</dbReference>
<dbReference type="AlphaFoldDB" id="G3I389"/>
<feature type="region of interest" description="Disordered" evidence="1">
    <location>
        <begin position="1"/>
        <end position="22"/>
    </location>
</feature>
<reference evidence="3" key="1">
    <citation type="journal article" date="2011" name="Nat. Biotechnol.">
        <title>The genomic sequence of the Chinese hamster ovary (CHO)-K1 cell line.</title>
        <authorList>
            <person name="Xu X."/>
            <person name="Nagarajan H."/>
            <person name="Lewis N.E."/>
            <person name="Pan S."/>
            <person name="Cai Z."/>
            <person name="Liu X."/>
            <person name="Chen W."/>
            <person name="Xie M."/>
            <person name="Wang W."/>
            <person name="Hammond S."/>
            <person name="Andersen M.R."/>
            <person name="Neff N."/>
            <person name="Passarelli B."/>
            <person name="Koh W."/>
            <person name="Fan H.C."/>
            <person name="Wang J."/>
            <person name="Gui Y."/>
            <person name="Lee K.H."/>
            <person name="Betenbaugh M.J."/>
            <person name="Quake S.R."/>
            <person name="Famili I."/>
            <person name="Palsson B.O."/>
            <person name="Wang J."/>
        </authorList>
    </citation>
    <scope>NUCLEOTIDE SEQUENCE [LARGE SCALE GENOMIC DNA]</scope>
    <source>
        <strain evidence="3">CHO K1 cell line</strain>
    </source>
</reference>
<name>G3I389_CRIGR</name>
<accession>G3I389</accession>
<evidence type="ECO:0000313" key="2">
    <source>
        <dbReference type="EMBL" id="EGV99134.1"/>
    </source>
</evidence>
<protein>
    <submittedName>
        <fullName evidence="2">Uncharacterized protein</fullName>
    </submittedName>
</protein>
<dbReference type="InParanoid" id="G3I389"/>
<sequence length="76" mass="8160">MKRRPQAVGAPGHEGLLQRRQGTGWVRHSRGPGGTAQFPGISSHRPAYLFRESDCIRFPDKVASSFAEGLEGKGGG</sequence>
<proteinExistence type="predicted"/>
<gene>
    <name evidence="2" type="ORF">I79_017890</name>
</gene>
<organism evidence="2 3">
    <name type="scientific">Cricetulus griseus</name>
    <name type="common">Chinese hamster</name>
    <name type="synonym">Cricetulus barabensis griseus</name>
    <dbReference type="NCBI Taxonomy" id="10029"/>
    <lineage>
        <taxon>Eukaryota</taxon>
        <taxon>Metazoa</taxon>
        <taxon>Chordata</taxon>
        <taxon>Craniata</taxon>
        <taxon>Vertebrata</taxon>
        <taxon>Euteleostomi</taxon>
        <taxon>Mammalia</taxon>
        <taxon>Eutheria</taxon>
        <taxon>Euarchontoglires</taxon>
        <taxon>Glires</taxon>
        <taxon>Rodentia</taxon>
        <taxon>Myomorpha</taxon>
        <taxon>Muroidea</taxon>
        <taxon>Cricetidae</taxon>
        <taxon>Cricetinae</taxon>
        <taxon>Cricetulus</taxon>
    </lineage>
</organism>
<dbReference type="EMBL" id="JH001173">
    <property type="protein sequence ID" value="EGV99134.1"/>
    <property type="molecule type" value="Genomic_DNA"/>
</dbReference>
<evidence type="ECO:0000313" key="3">
    <source>
        <dbReference type="Proteomes" id="UP000001075"/>
    </source>
</evidence>